<organism evidence="2 3">
    <name type="scientific">Dryococelus australis</name>
    <dbReference type="NCBI Taxonomy" id="614101"/>
    <lineage>
        <taxon>Eukaryota</taxon>
        <taxon>Metazoa</taxon>
        <taxon>Ecdysozoa</taxon>
        <taxon>Arthropoda</taxon>
        <taxon>Hexapoda</taxon>
        <taxon>Insecta</taxon>
        <taxon>Pterygota</taxon>
        <taxon>Neoptera</taxon>
        <taxon>Polyneoptera</taxon>
        <taxon>Phasmatodea</taxon>
        <taxon>Verophasmatodea</taxon>
        <taxon>Anareolatae</taxon>
        <taxon>Phasmatidae</taxon>
        <taxon>Eurycanthinae</taxon>
        <taxon>Dryococelus</taxon>
    </lineage>
</organism>
<accession>A0ABQ9GAA6</accession>
<name>A0ABQ9GAA6_9NEOP</name>
<gene>
    <name evidence="2" type="ORF">PR048_031785</name>
</gene>
<reference evidence="2 3" key="1">
    <citation type="submission" date="2023-02" db="EMBL/GenBank/DDBJ databases">
        <title>LHISI_Scaffold_Assembly.</title>
        <authorList>
            <person name="Stuart O.P."/>
            <person name="Cleave R."/>
            <person name="Magrath M.J.L."/>
            <person name="Mikheyev A.S."/>
        </authorList>
    </citation>
    <scope>NUCLEOTIDE SEQUENCE [LARGE SCALE GENOMIC DNA]</scope>
    <source>
        <strain evidence="2">Daus_M_001</strain>
        <tissue evidence="2">Leg muscle</tissue>
    </source>
</reference>
<dbReference type="Proteomes" id="UP001159363">
    <property type="component" value="Chromosome 14"/>
</dbReference>
<evidence type="ECO:0000256" key="1">
    <source>
        <dbReference type="SAM" id="MobiDB-lite"/>
    </source>
</evidence>
<evidence type="ECO:0000313" key="3">
    <source>
        <dbReference type="Proteomes" id="UP001159363"/>
    </source>
</evidence>
<feature type="compositionally biased region" description="Polar residues" evidence="1">
    <location>
        <begin position="183"/>
        <end position="194"/>
    </location>
</feature>
<evidence type="ECO:0000313" key="2">
    <source>
        <dbReference type="EMBL" id="KAJ8867976.1"/>
    </source>
</evidence>
<comment type="caution">
    <text evidence="2">The sequence shown here is derived from an EMBL/GenBank/DDBJ whole genome shotgun (WGS) entry which is preliminary data.</text>
</comment>
<proteinExistence type="predicted"/>
<keyword evidence="3" id="KW-1185">Reference proteome</keyword>
<feature type="region of interest" description="Disordered" evidence="1">
    <location>
        <begin position="1"/>
        <end position="26"/>
    </location>
</feature>
<feature type="compositionally biased region" description="Basic and acidic residues" evidence="1">
    <location>
        <begin position="1"/>
        <end position="13"/>
    </location>
</feature>
<feature type="compositionally biased region" description="Basic and acidic residues" evidence="1">
    <location>
        <begin position="169"/>
        <end position="181"/>
    </location>
</feature>
<dbReference type="EMBL" id="JARBHB010000015">
    <property type="protein sequence ID" value="KAJ8867976.1"/>
    <property type="molecule type" value="Genomic_DNA"/>
</dbReference>
<feature type="region of interest" description="Disordered" evidence="1">
    <location>
        <begin position="167"/>
        <end position="208"/>
    </location>
</feature>
<sequence length="277" mass="30746">MKEGGGEIPEKTHRPTASFGTIPTYQNAVTRPGIEPERREKFPVGKCLLAATSLSSRQRNLEQPMTRAIAKFYKLGKWRQAQFGTACVLCSPGTRSGGPATPSKTPLPPKTGAALFYTHTAEREQLSDSHKTPYDGVKRCRERKINIKTSERVNVDGEMRWEWSSAGIKEQRKRDTPEKTRKSVASSGTISNCENPGEAWPGGKPGSPMWEERTLHCVDGSRRCPTSLNGYTGCYSRMKHWRNARAGETGIPREDPPGTCNVLHVAHRSLMGRKPRA</sequence>
<protein>
    <submittedName>
        <fullName evidence="2">Uncharacterized protein</fullName>
    </submittedName>
</protein>